<dbReference type="InterPro" id="IPR016186">
    <property type="entry name" value="C-type_lectin-like/link_sf"/>
</dbReference>
<evidence type="ECO:0000259" key="2">
    <source>
        <dbReference type="PROSITE" id="PS50041"/>
    </source>
</evidence>
<dbReference type="InterPro" id="IPR001304">
    <property type="entry name" value="C-type_lectin-like"/>
</dbReference>
<evidence type="ECO:0000256" key="1">
    <source>
        <dbReference type="SAM" id="Phobius"/>
    </source>
</evidence>
<dbReference type="Gene3D" id="3.10.100.10">
    <property type="entry name" value="Mannose-Binding Protein A, subunit A"/>
    <property type="match status" value="1"/>
</dbReference>
<evidence type="ECO:0000313" key="4">
    <source>
        <dbReference type="Proteomes" id="UP001434883"/>
    </source>
</evidence>
<feature type="transmembrane region" description="Helical" evidence="1">
    <location>
        <begin position="93"/>
        <end position="118"/>
    </location>
</feature>
<dbReference type="SUPFAM" id="SSF56436">
    <property type="entry name" value="C-type lectin-like"/>
    <property type="match status" value="1"/>
</dbReference>
<feature type="transmembrane region" description="Helical" evidence="1">
    <location>
        <begin position="66"/>
        <end position="87"/>
    </location>
</feature>
<evidence type="ECO:0000313" key="3">
    <source>
        <dbReference type="EMBL" id="MEQ2215199.1"/>
    </source>
</evidence>
<comment type="caution">
    <text evidence="3">The sequence shown here is derived from an EMBL/GenBank/DDBJ whole genome shotgun (WGS) entry which is preliminary data.</text>
</comment>
<sequence length="161" mass="17835">GRSFTWLGNEDVKYSNWKDGEPNQMAGCGHMITTGEWTMTPCDAKLEAAICQISGAETSSATCKSLFIHPFFDFFSACSVLTVLSFFPVDVDHLPTLIVVIVTSFVLVLLIATVIYLYRRRTAGSHGSFEGARYSRTNSGHDEQAEKNILVSDMELNEQPE</sequence>
<dbReference type="InterPro" id="IPR016187">
    <property type="entry name" value="CTDL_fold"/>
</dbReference>
<gene>
    <name evidence="3" type="ORF">XENOCAPTIV_028965</name>
</gene>
<name>A0ABV0S3Z2_9TELE</name>
<keyword evidence="1" id="KW-0472">Membrane</keyword>
<proteinExistence type="predicted"/>
<keyword evidence="4" id="KW-1185">Reference proteome</keyword>
<accession>A0ABV0S3Z2</accession>
<feature type="domain" description="C-type lectin" evidence="2">
    <location>
        <begin position="1"/>
        <end position="46"/>
    </location>
</feature>
<protein>
    <recommendedName>
        <fullName evidence="2">C-type lectin domain-containing protein</fullName>
    </recommendedName>
</protein>
<dbReference type="Proteomes" id="UP001434883">
    <property type="component" value="Unassembled WGS sequence"/>
</dbReference>
<keyword evidence="1" id="KW-0812">Transmembrane</keyword>
<reference evidence="3 4" key="1">
    <citation type="submission" date="2021-06" db="EMBL/GenBank/DDBJ databases">
        <authorList>
            <person name="Palmer J.M."/>
        </authorList>
    </citation>
    <scope>NUCLEOTIDE SEQUENCE [LARGE SCALE GENOMIC DNA]</scope>
    <source>
        <strain evidence="3 4">XC_2019</strain>
        <tissue evidence="3">Muscle</tissue>
    </source>
</reference>
<dbReference type="PROSITE" id="PS50041">
    <property type="entry name" value="C_TYPE_LECTIN_2"/>
    <property type="match status" value="1"/>
</dbReference>
<feature type="non-terminal residue" evidence="3">
    <location>
        <position position="1"/>
    </location>
</feature>
<organism evidence="3 4">
    <name type="scientific">Xenoophorus captivus</name>
    <dbReference type="NCBI Taxonomy" id="1517983"/>
    <lineage>
        <taxon>Eukaryota</taxon>
        <taxon>Metazoa</taxon>
        <taxon>Chordata</taxon>
        <taxon>Craniata</taxon>
        <taxon>Vertebrata</taxon>
        <taxon>Euteleostomi</taxon>
        <taxon>Actinopterygii</taxon>
        <taxon>Neopterygii</taxon>
        <taxon>Teleostei</taxon>
        <taxon>Neoteleostei</taxon>
        <taxon>Acanthomorphata</taxon>
        <taxon>Ovalentaria</taxon>
        <taxon>Atherinomorphae</taxon>
        <taxon>Cyprinodontiformes</taxon>
        <taxon>Goodeidae</taxon>
        <taxon>Xenoophorus</taxon>
    </lineage>
</organism>
<keyword evidence="1" id="KW-1133">Transmembrane helix</keyword>
<dbReference type="EMBL" id="JAHRIN010068032">
    <property type="protein sequence ID" value="MEQ2215199.1"/>
    <property type="molecule type" value="Genomic_DNA"/>
</dbReference>